<evidence type="ECO:0000256" key="2">
    <source>
        <dbReference type="ARBA" id="ARBA00022617"/>
    </source>
</evidence>
<dbReference type="SUPFAM" id="SSF48264">
    <property type="entry name" value="Cytochrome P450"/>
    <property type="match status" value="1"/>
</dbReference>
<keyword evidence="4" id="KW-0479">Metal-binding</keyword>
<accession>A0AAE1VA35</accession>
<evidence type="ECO:0000256" key="4">
    <source>
        <dbReference type="ARBA" id="ARBA00022723"/>
    </source>
</evidence>
<feature type="signal peptide" evidence="10">
    <location>
        <begin position="1"/>
        <end position="26"/>
    </location>
</feature>
<keyword evidence="10" id="KW-0732">Signal</keyword>
<evidence type="ECO:0000256" key="9">
    <source>
        <dbReference type="ARBA" id="ARBA00023136"/>
    </source>
</evidence>
<keyword evidence="9" id="KW-0472">Membrane</keyword>
<dbReference type="PRINTS" id="PR00463">
    <property type="entry name" value="EP450I"/>
</dbReference>
<dbReference type="GO" id="GO:0004497">
    <property type="term" value="F:monooxygenase activity"/>
    <property type="evidence" value="ECO:0007669"/>
    <property type="project" value="UniProtKB-KW"/>
</dbReference>
<dbReference type="AlphaFoldDB" id="A0AAE1VA35"/>
<feature type="chain" id="PRO_5042246350" description="Cytochrome P450" evidence="10">
    <location>
        <begin position="27"/>
        <end position="227"/>
    </location>
</feature>
<dbReference type="GO" id="GO:0016705">
    <property type="term" value="F:oxidoreductase activity, acting on paired donors, with incorporation or reduction of molecular oxygen"/>
    <property type="evidence" value="ECO:0007669"/>
    <property type="project" value="InterPro"/>
</dbReference>
<evidence type="ECO:0000256" key="8">
    <source>
        <dbReference type="ARBA" id="ARBA00023033"/>
    </source>
</evidence>
<comment type="subcellular location">
    <subcellularLocation>
        <location evidence="1">Membrane</location>
        <topology evidence="1">Single-pass membrane protein</topology>
    </subcellularLocation>
</comment>
<dbReference type="EMBL" id="JAVYJV010000015">
    <property type="protein sequence ID" value="KAK4352975.1"/>
    <property type="molecule type" value="Genomic_DNA"/>
</dbReference>
<dbReference type="PANTHER" id="PTHR47947">
    <property type="entry name" value="CYTOCHROME P450 82C3-RELATED"/>
    <property type="match status" value="1"/>
</dbReference>
<keyword evidence="8" id="KW-0503">Monooxygenase</keyword>
<evidence type="ECO:0000256" key="7">
    <source>
        <dbReference type="ARBA" id="ARBA00023004"/>
    </source>
</evidence>
<keyword evidence="6" id="KW-0560">Oxidoreductase</keyword>
<dbReference type="GO" id="GO:0005506">
    <property type="term" value="F:iron ion binding"/>
    <property type="evidence" value="ECO:0007669"/>
    <property type="project" value="InterPro"/>
</dbReference>
<keyword evidence="2" id="KW-0349">Heme</keyword>
<name>A0AAE1VA35_9SOLA</name>
<proteinExistence type="predicted"/>
<dbReference type="PANTHER" id="PTHR47947:SF1">
    <property type="entry name" value="CYTOCHROME P450 82E3"/>
    <property type="match status" value="1"/>
</dbReference>
<keyword evidence="3" id="KW-0812">Transmembrane</keyword>
<evidence type="ECO:0000256" key="3">
    <source>
        <dbReference type="ARBA" id="ARBA00022692"/>
    </source>
</evidence>
<dbReference type="InterPro" id="IPR001128">
    <property type="entry name" value="Cyt_P450"/>
</dbReference>
<sequence length="227" mass="26175">MPSTKVNMTQWFEILSLNIIVKMVCGKRYYNVEEDEEAQCLKRIFKDIMYVAGQIILYDAVPFPLFKYEDFQGHVKVMQRIHKDIDVVLQSWVDDHIKAAKIGNHDENQDVIDALLSVTDYDEFKAYGCSQETVIKATVMAIILDGADTTAVQWTWLMSLLLNNPNVMRLAQEEIHTKVGKDKWIEESDVQDVVYLQAIIKEALRLYPPAPLLVPHEAVKDCKNTWL</sequence>
<comment type="caution">
    <text evidence="11">The sequence shown here is derived from an EMBL/GenBank/DDBJ whole genome shotgun (WGS) entry which is preliminary data.</text>
</comment>
<evidence type="ECO:0000256" key="10">
    <source>
        <dbReference type="SAM" id="SignalP"/>
    </source>
</evidence>
<evidence type="ECO:0000313" key="12">
    <source>
        <dbReference type="Proteomes" id="UP001291623"/>
    </source>
</evidence>
<dbReference type="Pfam" id="PF00067">
    <property type="entry name" value="p450"/>
    <property type="match status" value="1"/>
</dbReference>
<keyword evidence="5" id="KW-1133">Transmembrane helix</keyword>
<evidence type="ECO:0000256" key="1">
    <source>
        <dbReference type="ARBA" id="ARBA00004167"/>
    </source>
</evidence>
<organism evidence="11 12">
    <name type="scientific">Anisodus tanguticus</name>
    <dbReference type="NCBI Taxonomy" id="243964"/>
    <lineage>
        <taxon>Eukaryota</taxon>
        <taxon>Viridiplantae</taxon>
        <taxon>Streptophyta</taxon>
        <taxon>Embryophyta</taxon>
        <taxon>Tracheophyta</taxon>
        <taxon>Spermatophyta</taxon>
        <taxon>Magnoliopsida</taxon>
        <taxon>eudicotyledons</taxon>
        <taxon>Gunneridae</taxon>
        <taxon>Pentapetalae</taxon>
        <taxon>asterids</taxon>
        <taxon>lamiids</taxon>
        <taxon>Solanales</taxon>
        <taxon>Solanaceae</taxon>
        <taxon>Solanoideae</taxon>
        <taxon>Hyoscyameae</taxon>
        <taxon>Anisodus</taxon>
    </lineage>
</organism>
<dbReference type="InterPro" id="IPR050651">
    <property type="entry name" value="Plant_Cytochrome_P450_Monoox"/>
</dbReference>
<evidence type="ECO:0000256" key="5">
    <source>
        <dbReference type="ARBA" id="ARBA00022989"/>
    </source>
</evidence>
<evidence type="ECO:0008006" key="13">
    <source>
        <dbReference type="Google" id="ProtNLM"/>
    </source>
</evidence>
<dbReference type="GO" id="GO:0016020">
    <property type="term" value="C:membrane"/>
    <property type="evidence" value="ECO:0007669"/>
    <property type="project" value="UniProtKB-SubCell"/>
</dbReference>
<evidence type="ECO:0000313" key="11">
    <source>
        <dbReference type="EMBL" id="KAK4352975.1"/>
    </source>
</evidence>
<evidence type="ECO:0000256" key="6">
    <source>
        <dbReference type="ARBA" id="ARBA00023002"/>
    </source>
</evidence>
<dbReference type="InterPro" id="IPR036396">
    <property type="entry name" value="Cyt_P450_sf"/>
</dbReference>
<dbReference type="Proteomes" id="UP001291623">
    <property type="component" value="Unassembled WGS sequence"/>
</dbReference>
<gene>
    <name evidence="11" type="ORF">RND71_028493</name>
</gene>
<keyword evidence="12" id="KW-1185">Reference proteome</keyword>
<protein>
    <recommendedName>
        <fullName evidence="13">Cytochrome P450</fullName>
    </recommendedName>
</protein>
<dbReference type="InterPro" id="IPR002401">
    <property type="entry name" value="Cyt_P450_E_grp-I"/>
</dbReference>
<dbReference type="Gene3D" id="1.10.630.10">
    <property type="entry name" value="Cytochrome P450"/>
    <property type="match status" value="1"/>
</dbReference>
<keyword evidence="7" id="KW-0408">Iron</keyword>
<dbReference type="GO" id="GO:0020037">
    <property type="term" value="F:heme binding"/>
    <property type="evidence" value="ECO:0007669"/>
    <property type="project" value="InterPro"/>
</dbReference>
<reference evidence="11" key="1">
    <citation type="submission" date="2023-12" db="EMBL/GenBank/DDBJ databases">
        <title>Genome assembly of Anisodus tanguticus.</title>
        <authorList>
            <person name="Wang Y.-J."/>
        </authorList>
    </citation>
    <scope>NUCLEOTIDE SEQUENCE</scope>
    <source>
        <strain evidence="11">KB-2021</strain>
        <tissue evidence="11">Leaf</tissue>
    </source>
</reference>